<sequence length="224" mass="23649">MALPILIRLPAAPDPLTMTLPGGVTMQQQDLIKVIQPALTPLMPVFNILDAVIAVFNTVKAIPESLGPPPDPTKLVSAIVEMTKKVSKLLRLVPQLSLPYTILGVVDLILDTLGRLRDQLVFLAHSAQRLASLTQRATELNDPGLAAVAACARANIEQEAANLSKGLGAVSTLLGILSIFTSMIGGPKVPDLSSLSGKPLDEAVKPLDDLVKALQQVRSSIPVP</sequence>
<evidence type="ECO:0000313" key="2">
    <source>
        <dbReference type="Proteomes" id="UP000249061"/>
    </source>
</evidence>
<reference evidence="1 2" key="1">
    <citation type="submission" date="2017-08" db="EMBL/GenBank/DDBJ databases">
        <title>Infants hospitalized years apart are colonized by the same room-sourced microbial strains.</title>
        <authorList>
            <person name="Brooks B."/>
            <person name="Olm M.R."/>
            <person name="Firek B.A."/>
            <person name="Baker R."/>
            <person name="Thomas B.C."/>
            <person name="Morowitz M.J."/>
            <person name="Banfield J.F."/>
        </authorList>
    </citation>
    <scope>NUCLEOTIDE SEQUENCE [LARGE SCALE GENOMIC DNA]</scope>
    <source>
        <strain evidence="1">S2_003_000_R2_14</strain>
    </source>
</reference>
<evidence type="ECO:0000313" key="1">
    <source>
        <dbReference type="EMBL" id="PZR05648.1"/>
    </source>
</evidence>
<dbReference type="AlphaFoldDB" id="A0A2W5U9K9"/>
<proteinExistence type="predicted"/>
<accession>A0A2W5U9K9</accession>
<protein>
    <submittedName>
        <fullName evidence="1">Uncharacterized protein</fullName>
    </submittedName>
</protein>
<name>A0A2W5U9K9_9BACT</name>
<dbReference type="EMBL" id="QFQP01000043">
    <property type="protein sequence ID" value="PZR05648.1"/>
    <property type="molecule type" value="Genomic_DNA"/>
</dbReference>
<comment type="caution">
    <text evidence="1">The sequence shown here is derived from an EMBL/GenBank/DDBJ whole genome shotgun (WGS) entry which is preliminary data.</text>
</comment>
<gene>
    <name evidence="1" type="ORF">DI536_31865</name>
</gene>
<organism evidence="1 2">
    <name type="scientific">Archangium gephyra</name>
    <dbReference type="NCBI Taxonomy" id="48"/>
    <lineage>
        <taxon>Bacteria</taxon>
        <taxon>Pseudomonadati</taxon>
        <taxon>Myxococcota</taxon>
        <taxon>Myxococcia</taxon>
        <taxon>Myxococcales</taxon>
        <taxon>Cystobacterineae</taxon>
        <taxon>Archangiaceae</taxon>
        <taxon>Archangium</taxon>
    </lineage>
</organism>
<dbReference type="Proteomes" id="UP000249061">
    <property type="component" value="Unassembled WGS sequence"/>
</dbReference>